<sequence length="80" mass="8956">MKNILVIEDDKKMRDGLVEILTDEGYNVESAENGQVGLEKIKKKEFDVILTDLIMPVMGGMEVLMEIKHIKPGANVIIIT</sequence>
<organism evidence="3 4">
    <name type="scientific">Candidatus Methanoperedens nitratireducens</name>
    <dbReference type="NCBI Taxonomy" id="1392998"/>
    <lineage>
        <taxon>Archaea</taxon>
        <taxon>Methanobacteriati</taxon>
        <taxon>Methanobacteriota</taxon>
        <taxon>Stenosarchaea group</taxon>
        <taxon>Methanomicrobia</taxon>
        <taxon>Methanosarcinales</taxon>
        <taxon>ANME-2 cluster</taxon>
        <taxon>Candidatus Methanoperedentaceae</taxon>
        <taxon>Candidatus Methanoperedens</taxon>
    </lineage>
</organism>
<dbReference type="Proteomes" id="UP000050360">
    <property type="component" value="Unassembled WGS sequence"/>
</dbReference>
<evidence type="ECO:0000313" key="4">
    <source>
        <dbReference type="Proteomes" id="UP000050360"/>
    </source>
</evidence>
<feature type="modified residue" description="4-aspartylphosphate" evidence="1">
    <location>
        <position position="52"/>
    </location>
</feature>
<dbReference type="EMBL" id="LKCM01000438">
    <property type="protein sequence ID" value="KPQ41113.1"/>
    <property type="molecule type" value="Genomic_DNA"/>
</dbReference>
<comment type="caution">
    <text evidence="3">The sequence shown here is derived from an EMBL/GenBank/DDBJ whole genome shotgun (WGS) entry which is preliminary data.</text>
</comment>
<dbReference type="PANTHER" id="PTHR43228:SF1">
    <property type="entry name" value="TWO-COMPONENT RESPONSE REGULATOR ARR22"/>
    <property type="match status" value="1"/>
</dbReference>
<proteinExistence type="predicted"/>
<protein>
    <submittedName>
        <fullName evidence="3">Response regulator receiver</fullName>
    </submittedName>
</protein>
<feature type="domain" description="Response regulatory" evidence="2">
    <location>
        <begin position="3"/>
        <end position="80"/>
    </location>
</feature>
<evidence type="ECO:0000256" key="1">
    <source>
        <dbReference type="PROSITE-ProRule" id="PRU00169"/>
    </source>
</evidence>
<evidence type="ECO:0000313" key="3">
    <source>
        <dbReference type="EMBL" id="KPQ41113.1"/>
    </source>
</evidence>
<keyword evidence="1" id="KW-0597">Phosphoprotein</keyword>
<dbReference type="InterPro" id="IPR052048">
    <property type="entry name" value="ST_Response_Regulator"/>
</dbReference>
<dbReference type="InterPro" id="IPR011006">
    <property type="entry name" value="CheY-like_superfamily"/>
</dbReference>
<dbReference type="Gene3D" id="3.40.50.2300">
    <property type="match status" value="1"/>
</dbReference>
<dbReference type="PROSITE" id="PS50110">
    <property type="entry name" value="RESPONSE_REGULATORY"/>
    <property type="match status" value="1"/>
</dbReference>
<dbReference type="GO" id="GO:0000160">
    <property type="term" value="P:phosphorelay signal transduction system"/>
    <property type="evidence" value="ECO:0007669"/>
    <property type="project" value="InterPro"/>
</dbReference>
<dbReference type="SUPFAM" id="SSF52172">
    <property type="entry name" value="CheY-like"/>
    <property type="match status" value="1"/>
</dbReference>
<evidence type="ECO:0000259" key="2">
    <source>
        <dbReference type="PROSITE" id="PS50110"/>
    </source>
</evidence>
<accession>A0A0P8AB02</accession>
<dbReference type="InterPro" id="IPR001789">
    <property type="entry name" value="Sig_transdc_resp-reg_receiver"/>
</dbReference>
<name>A0A0P8AB02_9EURY</name>
<dbReference type="AlphaFoldDB" id="A0A0P8AB02"/>
<reference evidence="3 4" key="1">
    <citation type="submission" date="2015-09" db="EMBL/GenBank/DDBJ databases">
        <title>A metagenomics-based metabolic model of nitrate-dependent anaerobic oxidation of methane by Methanoperedens-like archaea.</title>
        <authorList>
            <person name="Arshad A."/>
            <person name="Speth D.R."/>
            <person name="De Graaf R.M."/>
            <person name="Op Den Camp H.J."/>
            <person name="Jetten M.S."/>
            <person name="Welte C.U."/>
        </authorList>
    </citation>
    <scope>NUCLEOTIDE SEQUENCE [LARGE SCALE GENOMIC DNA]</scope>
</reference>
<feature type="non-terminal residue" evidence="3">
    <location>
        <position position="80"/>
    </location>
</feature>
<dbReference type="SMART" id="SM00448">
    <property type="entry name" value="REC"/>
    <property type="match status" value="1"/>
</dbReference>
<dbReference type="PANTHER" id="PTHR43228">
    <property type="entry name" value="TWO-COMPONENT RESPONSE REGULATOR"/>
    <property type="match status" value="1"/>
</dbReference>
<gene>
    <name evidence="3" type="ORF">MPEBLZ_04341</name>
</gene>
<dbReference type="Pfam" id="PF00072">
    <property type="entry name" value="Response_reg"/>
    <property type="match status" value="1"/>
</dbReference>